<protein>
    <submittedName>
        <fullName evidence="1">Uncharacterized protein</fullName>
    </submittedName>
</protein>
<name>A0ACC2DT15_DIPCM</name>
<sequence>MSLKLLAYESCFHSQQRIVAAFLVQQIRVTIRDMHSTQGSRGGRGRGRGEGRGRDRGEAIQHNRDRAALGDLSNPASALGEAQPDFSNNWGRDAVRRGSSLGARSQIAGIHQNRNKGSFGGLTNPTSALGETKPNSTNRNGGHDEVEASSHDEFTVRAALGDLSNPATALGEAKSDSSNNWGRDAVRQGSSLGARSQIAVRNKGSFGGLPNPTSALGETKANSTNRNGGHDEVEASSHDEFRVSRGSYVDACDQIVSIDTVKSDYVNADSNARQEKISTSSSLYKSDRVNRVGQSRNVRHENFATSNSYRGSESSRGRGGHGRRWNEGKPSENDRIDALGRTLVRILRHQASELGLKMREDGFIEVMDLLRLPIKTGVGLPLSSHTIEHFHQAVKQDNKQRLGIIEEDEKLWIRANQGHSLKTINSDKLLKPIESAAEIQVCVHGTYKRFLSSILETGLRTMDRMHIHFAMGLPGEDGVISGMRKTCEILIYLDVARALSDNMKLYISENRVILTEGFGGVVPPIYFAKAIKWPEGTQIPLQKFQNPASSVDHE</sequence>
<organism evidence="1 2">
    <name type="scientific">Diphasiastrum complanatum</name>
    <name type="common">Issler's clubmoss</name>
    <name type="synonym">Lycopodium complanatum</name>
    <dbReference type="NCBI Taxonomy" id="34168"/>
    <lineage>
        <taxon>Eukaryota</taxon>
        <taxon>Viridiplantae</taxon>
        <taxon>Streptophyta</taxon>
        <taxon>Embryophyta</taxon>
        <taxon>Tracheophyta</taxon>
        <taxon>Lycopodiopsida</taxon>
        <taxon>Lycopodiales</taxon>
        <taxon>Lycopodiaceae</taxon>
        <taxon>Lycopodioideae</taxon>
        <taxon>Diphasiastrum</taxon>
    </lineage>
</organism>
<dbReference type="EMBL" id="CM055096">
    <property type="protein sequence ID" value="KAJ7557381.1"/>
    <property type="molecule type" value="Genomic_DNA"/>
</dbReference>
<gene>
    <name evidence="1" type="ORF">O6H91_05G124600</name>
</gene>
<reference evidence="2" key="1">
    <citation type="journal article" date="2024" name="Proc. Natl. Acad. Sci. U.S.A.">
        <title>Extraordinary preservation of gene collinearity over three hundred million years revealed in homosporous lycophytes.</title>
        <authorList>
            <person name="Li C."/>
            <person name="Wickell D."/>
            <person name="Kuo L.Y."/>
            <person name="Chen X."/>
            <person name="Nie B."/>
            <person name="Liao X."/>
            <person name="Peng D."/>
            <person name="Ji J."/>
            <person name="Jenkins J."/>
            <person name="Williams M."/>
            <person name="Shu S."/>
            <person name="Plott C."/>
            <person name="Barry K."/>
            <person name="Rajasekar S."/>
            <person name="Grimwood J."/>
            <person name="Han X."/>
            <person name="Sun S."/>
            <person name="Hou Z."/>
            <person name="He W."/>
            <person name="Dai G."/>
            <person name="Sun C."/>
            <person name="Schmutz J."/>
            <person name="Leebens-Mack J.H."/>
            <person name="Li F.W."/>
            <person name="Wang L."/>
        </authorList>
    </citation>
    <scope>NUCLEOTIDE SEQUENCE [LARGE SCALE GENOMIC DNA]</scope>
    <source>
        <strain evidence="2">cv. PW_Plant_1</strain>
    </source>
</reference>
<evidence type="ECO:0000313" key="2">
    <source>
        <dbReference type="Proteomes" id="UP001162992"/>
    </source>
</evidence>
<keyword evidence="2" id="KW-1185">Reference proteome</keyword>
<evidence type="ECO:0000313" key="1">
    <source>
        <dbReference type="EMBL" id="KAJ7557381.1"/>
    </source>
</evidence>
<comment type="caution">
    <text evidence="1">The sequence shown here is derived from an EMBL/GenBank/DDBJ whole genome shotgun (WGS) entry which is preliminary data.</text>
</comment>
<proteinExistence type="predicted"/>
<accession>A0ACC2DT15</accession>
<dbReference type="Proteomes" id="UP001162992">
    <property type="component" value="Chromosome 5"/>
</dbReference>